<dbReference type="EMBL" id="JASBNA010000009">
    <property type="protein sequence ID" value="KAK7689224.1"/>
    <property type="molecule type" value="Genomic_DNA"/>
</dbReference>
<reference evidence="1 2" key="1">
    <citation type="submission" date="2022-09" db="EMBL/GenBank/DDBJ databases">
        <authorList>
            <person name="Palmer J.M."/>
        </authorList>
    </citation>
    <scope>NUCLEOTIDE SEQUENCE [LARGE SCALE GENOMIC DNA]</scope>
    <source>
        <strain evidence="1 2">DSM 7382</strain>
    </source>
</reference>
<evidence type="ECO:0000313" key="2">
    <source>
        <dbReference type="Proteomes" id="UP001385951"/>
    </source>
</evidence>
<gene>
    <name evidence="1" type="ORF">QCA50_007915</name>
</gene>
<name>A0AAW0GCZ9_9APHY</name>
<comment type="caution">
    <text evidence="1">The sequence shown here is derived from an EMBL/GenBank/DDBJ whole genome shotgun (WGS) entry which is preliminary data.</text>
</comment>
<proteinExistence type="predicted"/>
<sequence>MALSRPLNEEDVGHGGSGIEVKKSRSFVLHGNSIASPSLAKPITSATLALPLSDDNTLATGKSRPQLDDVMTISRLTKHVVFTNLSNASLLVVDHPVKVLRSSVVLGTRGFRLVDEFVIWRSRISVDILLEWC</sequence>
<dbReference type="AlphaFoldDB" id="A0AAW0GCZ9"/>
<keyword evidence="2" id="KW-1185">Reference proteome</keyword>
<accession>A0AAW0GCZ9</accession>
<dbReference type="Proteomes" id="UP001385951">
    <property type="component" value="Unassembled WGS sequence"/>
</dbReference>
<protein>
    <submittedName>
        <fullName evidence="1">Uncharacterized protein</fullName>
    </submittedName>
</protein>
<organism evidence="1 2">
    <name type="scientific">Cerrena zonata</name>
    <dbReference type="NCBI Taxonomy" id="2478898"/>
    <lineage>
        <taxon>Eukaryota</taxon>
        <taxon>Fungi</taxon>
        <taxon>Dikarya</taxon>
        <taxon>Basidiomycota</taxon>
        <taxon>Agaricomycotina</taxon>
        <taxon>Agaricomycetes</taxon>
        <taxon>Polyporales</taxon>
        <taxon>Cerrenaceae</taxon>
        <taxon>Cerrena</taxon>
    </lineage>
</organism>
<evidence type="ECO:0000313" key="1">
    <source>
        <dbReference type="EMBL" id="KAK7689224.1"/>
    </source>
</evidence>